<keyword evidence="5" id="KW-1185">Reference proteome</keyword>
<keyword evidence="1 2" id="KW-0238">DNA-binding</keyword>
<dbReference type="SUPFAM" id="SSF46689">
    <property type="entry name" value="Homeodomain-like"/>
    <property type="match status" value="1"/>
</dbReference>
<protein>
    <submittedName>
        <fullName evidence="4">TetR/AcrR family transcriptional regulator</fullName>
    </submittedName>
</protein>
<gene>
    <name evidence="4" type="ORF">ACFPET_21230</name>
</gene>
<evidence type="ECO:0000313" key="4">
    <source>
        <dbReference type="EMBL" id="MFC4337721.1"/>
    </source>
</evidence>
<accession>A0ABV8U561</accession>
<proteinExistence type="predicted"/>
<comment type="caution">
    <text evidence="4">The sequence shown here is derived from an EMBL/GenBank/DDBJ whole genome shotgun (WGS) entry which is preliminary data.</text>
</comment>
<dbReference type="Proteomes" id="UP001595823">
    <property type="component" value="Unassembled WGS sequence"/>
</dbReference>
<dbReference type="InterPro" id="IPR001647">
    <property type="entry name" value="HTH_TetR"/>
</dbReference>
<evidence type="ECO:0000256" key="2">
    <source>
        <dbReference type="PROSITE-ProRule" id="PRU00335"/>
    </source>
</evidence>
<reference evidence="5" key="1">
    <citation type="journal article" date="2019" name="Int. J. Syst. Evol. Microbiol.">
        <title>The Global Catalogue of Microorganisms (GCM) 10K type strain sequencing project: providing services to taxonomists for standard genome sequencing and annotation.</title>
        <authorList>
            <consortium name="The Broad Institute Genomics Platform"/>
            <consortium name="The Broad Institute Genome Sequencing Center for Infectious Disease"/>
            <person name="Wu L."/>
            <person name="Ma J."/>
        </authorList>
    </citation>
    <scope>NUCLEOTIDE SEQUENCE [LARGE SCALE GENOMIC DNA]</scope>
    <source>
        <strain evidence="5">IBRC-M 10908</strain>
    </source>
</reference>
<dbReference type="RefSeq" id="WP_380624990.1">
    <property type="nucleotide sequence ID" value="NZ_JBHSDK010000058.1"/>
</dbReference>
<feature type="DNA-binding region" description="H-T-H motif" evidence="2">
    <location>
        <begin position="42"/>
        <end position="61"/>
    </location>
</feature>
<feature type="domain" description="HTH tetR-type" evidence="3">
    <location>
        <begin position="15"/>
        <end position="79"/>
    </location>
</feature>
<evidence type="ECO:0000313" key="5">
    <source>
        <dbReference type="Proteomes" id="UP001595823"/>
    </source>
</evidence>
<name>A0ABV8U561_9ACTN</name>
<evidence type="ECO:0000259" key="3">
    <source>
        <dbReference type="PROSITE" id="PS50977"/>
    </source>
</evidence>
<dbReference type="Gene3D" id="1.10.357.10">
    <property type="entry name" value="Tetracycline Repressor, domain 2"/>
    <property type="match status" value="1"/>
</dbReference>
<sequence length="276" mass="30530">MPPSAKPRRPRLSDKETEQRTLRAAMDLVHDTGLTVSLKHLSLEKVIREAGVARAAVYRRWPNKDEFFNDLLLELAKGVEPAELGEVFSRVPARELAAELAPLADTARGRWEIAVEIVRRSNDFDGARGSRAWRTYLALHATFLSLDDGPLRERVREALARSEEGFIRRIADSYRFFCGVLGIRIKPEAGLDFDDLATMASSAFRGVLLMAPTVPALAETVPDSDPLGAGRRRWRLEGLALAGMVGMCLEADPDVEWTEERVEQARAALAGDPGQA</sequence>
<dbReference type="Pfam" id="PF00440">
    <property type="entry name" value="TetR_N"/>
    <property type="match status" value="1"/>
</dbReference>
<dbReference type="InterPro" id="IPR009057">
    <property type="entry name" value="Homeodomain-like_sf"/>
</dbReference>
<organism evidence="4 5">
    <name type="scientific">Salininema proteolyticum</name>
    <dbReference type="NCBI Taxonomy" id="1607685"/>
    <lineage>
        <taxon>Bacteria</taxon>
        <taxon>Bacillati</taxon>
        <taxon>Actinomycetota</taxon>
        <taxon>Actinomycetes</taxon>
        <taxon>Glycomycetales</taxon>
        <taxon>Glycomycetaceae</taxon>
        <taxon>Salininema</taxon>
    </lineage>
</organism>
<evidence type="ECO:0000256" key="1">
    <source>
        <dbReference type="ARBA" id="ARBA00023125"/>
    </source>
</evidence>
<dbReference type="EMBL" id="JBHSDK010000058">
    <property type="protein sequence ID" value="MFC4337721.1"/>
    <property type="molecule type" value="Genomic_DNA"/>
</dbReference>
<dbReference type="PROSITE" id="PS50977">
    <property type="entry name" value="HTH_TETR_2"/>
    <property type="match status" value="1"/>
</dbReference>